<sequence length="358" mass="38112">MPGRLGNPDLTFGEDPRADPRLVAALARFGLDGHSDLPPVTPNSPSSDILNFANGLERQFQGLFDALFADVAPAVGVNRDEVTISAPDGHQIRLYIHAPADRGSGRIPCIVHFHGGGMSIITAADRPYVVFRDALAECGSLVIGVEFRNAAGCLGHHPFPAGLDDCESALRWVFNQRAALGVGAITLVGESGGGNLALSLALRAVRDGWAQQIGGVYAQCPFISNQWSQRPLAFPSMRENDAYVVSCALLAILGATYDPTASHSSDPTCWPLMARDDELTGLPPHVISLNELDPLRDEGLAYMRRLRTAGVSVVGRTVHGTCHAADIMFGPVIPDIFAASVGDVSRFAHFQSTLGEIN</sequence>
<keyword evidence="4" id="KW-1185">Reference proteome</keyword>
<name>A0A7D6I108_9MYCO</name>
<dbReference type="InterPro" id="IPR029058">
    <property type="entry name" value="AB_hydrolase_fold"/>
</dbReference>
<evidence type="ECO:0000259" key="2">
    <source>
        <dbReference type="Pfam" id="PF07859"/>
    </source>
</evidence>
<protein>
    <submittedName>
        <fullName evidence="3">Alpha/beta hydrolase fold domain-containing protein</fullName>
    </submittedName>
</protein>
<evidence type="ECO:0000313" key="4">
    <source>
        <dbReference type="Proteomes" id="UP000510682"/>
    </source>
</evidence>
<reference evidence="3" key="1">
    <citation type="submission" date="2020-07" db="EMBL/GenBank/DDBJ databases">
        <title>Description of Mycobacterium gordonae subsp. intergordonae subsp.nov. and Mycobacterium gordonae subsp. gordonae subsp. nov.</title>
        <authorList>
            <person name="Huang H."/>
        </authorList>
    </citation>
    <scope>NUCLEOTIDE SEQUENCE [LARGE SCALE GENOMIC DNA]</scope>
    <source>
        <strain evidence="3">24T</strain>
    </source>
</reference>
<feature type="domain" description="Alpha/beta hydrolase fold-3" evidence="2">
    <location>
        <begin position="110"/>
        <end position="324"/>
    </location>
</feature>
<accession>A0A7D6I108</accession>
<dbReference type="InterPro" id="IPR050300">
    <property type="entry name" value="GDXG_lipolytic_enzyme"/>
</dbReference>
<dbReference type="Proteomes" id="UP000510682">
    <property type="component" value="Chromosome"/>
</dbReference>
<dbReference type="KEGG" id="mgor:H0P51_00540"/>
<dbReference type="PANTHER" id="PTHR48081:SF8">
    <property type="entry name" value="ALPHA_BETA HYDROLASE FOLD-3 DOMAIN-CONTAINING PROTEIN-RELATED"/>
    <property type="match status" value="1"/>
</dbReference>
<gene>
    <name evidence="3" type="ORF">H0P51_00540</name>
</gene>
<dbReference type="PANTHER" id="PTHR48081">
    <property type="entry name" value="AB HYDROLASE SUPERFAMILY PROTEIN C4A8.06C"/>
    <property type="match status" value="1"/>
</dbReference>
<keyword evidence="1 3" id="KW-0378">Hydrolase</keyword>
<dbReference type="AlphaFoldDB" id="A0A7D6I108"/>
<dbReference type="GO" id="GO:0016787">
    <property type="term" value="F:hydrolase activity"/>
    <property type="evidence" value="ECO:0007669"/>
    <property type="project" value="UniProtKB-KW"/>
</dbReference>
<evidence type="ECO:0000313" key="3">
    <source>
        <dbReference type="EMBL" id="QLL09895.1"/>
    </source>
</evidence>
<dbReference type="SUPFAM" id="SSF53474">
    <property type="entry name" value="alpha/beta-Hydrolases"/>
    <property type="match status" value="1"/>
</dbReference>
<reference evidence="3" key="2">
    <citation type="submission" date="2020-07" db="EMBL/GenBank/DDBJ databases">
        <authorList>
            <person name="Yu X."/>
        </authorList>
    </citation>
    <scope>NUCLEOTIDE SEQUENCE [LARGE SCALE GENOMIC DNA]</scope>
    <source>
        <strain evidence="3">24T</strain>
    </source>
</reference>
<evidence type="ECO:0000256" key="1">
    <source>
        <dbReference type="ARBA" id="ARBA00022801"/>
    </source>
</evidence>
<dbReference type="InterPro" id="IPR013094">
    <property type="entry name" value="AB_hydrolase_3"/>
</dbReference>
<dbReference type="EMBL" id="CP059165">
    <property type="protein sequence ID" value="QLL09895.1"/>
    <property type="molecule type" value="Genomic_DNA"/>
</dbReference>
<proteinExistence type="predicted"/>
<dbReference type="Pfam" id="PF07859">
    <property type="entry name" value="Abhydrolase_3"/>
    <property type="match status" value="1"/>
</dbReference>
<dbReference type="Gene3D" id="3.40.50.1820">
    <property type="entry name" value="alpha/beta hydrolase"/>
    <property type="match status" value="1"/>
</dbReference>
<organism evidence="3 4">
    <name type="scientific">Mycobacterium vicinigordonae</name>
    <dbReference type="NCBI Taxonomy" id="1719132"/>
    <lineage>
        <taxon>Bacteria</taxon>
        <taxon>Bacillati</taxon>
        <taxon>Actinomycetota</taxon>
        <taxon>Actinomycetes</taxon>
        <taxon>Mycobacteriales</taxon>
        <taxon>Mycobacteriaceae</taxon>
        <taxon>Mycobacterium</taxon>
    </lineage>
</organism>